<keyword evidence="4 7" id="KW-0812">Transmembrane</keyword>
<dbReference type="PANTHER" id="PTHR43744:SF3">
    <property type="entry name" value="LACTOSE TRANSPORT SYSTEM PERMEASE PROTEIN LACG"/>
    <property type="match status" value="1"/>
</dbReference>
<feature type="transmembrane region" description="Helical" evidence="7">
    <location>
        <begin position="239"/>
        <end position="260"/>
    </location>
</feature>
<comment type="caution">
    <text evidence="9">The sequence shown here is derived from an EMBL/GenBank/DDBJ whole genome shotgun (WGS) entry which is preliminary data.</text>
</comment>
<feature type="transmembrane region" description="Helical" evidence="7">
    <location>
        <begin position="12"/>
        <end position="35"/>
    </location>
</feature>
<evidence type="ECO:0000256" key="5">
    <source>
        <dbReference type="ARBA" id="ARBA00022989"/>
    </source>
</evidence>
<dbReference type="CDD" id="cd06261">
    <property type="entry name" value="TM_PBP2"/>
    <property type="match status" value="1"/>
</dbReference>
<proteinExistence type="inferred from homology"/>
<comment type="subcellular location">
    <subcellularLocation>
        <location evidence="1 7">Cell membrane</location>
        <topology evidence="1 7">Multi-pass membrane protein</topology>
    </subcellularLocation>
</comment>
<keyword evidence="5 7" id="KW-1133">Transmembrane helix</keyword>
<evidence type="ECO:0000256" key="1">
    <source>
        <dbReference type="ARBA" id="ARBA00004651"/>
    </source>
</evidence>
<feature type="transmembrane region" description="Helical" evidence="7">
    <location>
        <begin position="76"/>
        <end position="97"/>
    </location>
</feature>
<feature type="transmembrane region" description="Helical" evidence="7">
    <location>
        <begin position="109"/>
        <end position="131"/>
    </location>
</feature>
<dbReference type="RefSeq" id="WP_232185015.1">
    <property type="nucleotide sequence ID" value="NZ_JAIOAP010000004.1"/>
</dbReference>
<keyword evidence="10" id="KW-1185">Reference proteome</keyword>
<dbReference type="EMBL" id="JASKHM010000003">
    <property type="protein sequence ID" value="MEQ4482320.1"/>
    <property type="molecule type" value="Genomic_DNA"/>
</dbReference>
<evidence type="ECO:0000256" key="4">
    <source>
        <dbReference type="ARBA" id="ARBA00022692"/>
    </source>
</evidence>
<accession>A0ABV1KQT0</accession>
<feature type="domain" description="ABC transmembrane type-1" evidence="8">
    <location>
        <begin position="71"/>
        <end position="260"/>
    </location>
</feature>
<dbReference type="PROSITE" id="PS50928">
    <property type="entry name" value="ABC_TM1"/>
    <property type="match status" value="1"/>
</dbReference>
<dbReference type="PANTHER" id="PTHR43744">
    <property type="entry name" value="ABC TRANSPORTER PERMEASE PROTEIN MG189-RELATED-RELATED"/>
    <property type="match status" value="1"/>
</dbReference>
<dbReference type="Gene3D" id="1.10.3720.10">
    <property type="entry name" value="MetI-like"/>
    <property type="match status" value="1"/>
</dbReference>
<comment type="similarity">
    <text evidence="7">Belongs to the binding-protein-dependent transport system permease family.</text>
</comment>
<evidence type="ECO:0000313" key="9">
    <source>
        <dbReference type="EMBL" id="MEQ4482320.1"/>
    </source>
</evidence>
<keyword evidence="3" id="KW-1003">Cell membrane</keyword>
<protein>
    <submittedName>
        <fullName evidence="9">Carbohydrate ABC transporter permease</fullName>
    </submittedName>
</protein>
<gene>
    <name evidence="9" type="ORF">QJS35_07910</name>
</gene>
<evidence type="ECO:0000313" key="10">
    <source>
        <dbReference type="Proteomes" id="UP001493487"/>
    </source>
</evidence>
<evidence type="ECO:0000256" key="7">
    <source>
        <dbReference type="RuleBase" id="RU363032"/>
    </source>
</evidence>
<feature type="transmembrane region" description="Helical" evidence="7">
    <location>
        <begin position="211"/>
        <end position="232"/>
    </location>
</feature>
<keyword evidence="6 7" id="KW-0472">Membrane</keyword>
<evidence type="ECO:0000256" key="6">
    <source>
        <dbReference type="ARBA" id="ARBA00023136"/>
    </source>
</evidence>
<feature type="transmembrane region" description="Helical" evidence="7">
    <location>
        <begin position="137"/>
        <end position="160"/>
    </location>
</feature>
<dbReference type="InterPro" id="IPR000515">
    <property type="entry name" value="MetI-like"/>
</dbReference>
<evidence type="ECO:0000259" key="8">
    <source>
        <dbReference type="PROSITE" id="PS50928"/>
    </source>
</evidence>
<organism evidence="9 10">
    <name type="scientific">Cohnella silvisoli</name>
    <dbReference type="NCBI Taxonomy" id="2873699"/>
    <lineage>
        <taxon>Bacteria</taxon>
        <taxon>Bacillati</taxon>
        <taxon>Bacillota</taxon>
        <taxon>Bacilli</taxon>
        <taxon>Bacillales</taxon>
        <taxon>Paenibacillaceae</taxon>
        <taxon>Cohnella</taxon>
    </lineage>
</organism>
<keyword evidence="2 7" id="KW-0813">Transport</keyword>
<feature type="transmembrane region" description="Helical" evidence="7">
    <location>
        <begin position="181"/>
        <end position="205"/>
    </location>
</feature>
<name>A0ABV1KQT0_9BACL</name>
<sequence length="275" mass="30696">MLKKRKSNRAGWELLILAICFVVFLPTFMVVVNSFKDAAGAADMSLSLPGVWHIADNYATVYREANIPRAYWNTSVVTVLSVIGIVLLCSTSAYVIQRRDDPIIRTLRYILLAGMILPLTIIPTFIFFHKIHLTGNYWGVILLYIASSYPFISYVYSGFFDGISKDIDEAAAMDGAKGAGLFFRVIFPLLMPINATAIIISFMSFWNDFGIAIYFLSSPKLQTLGLTVYFFFGIHTSDWNYVFADLVLISLPVIALYVVLQRYIVAGLTSGAVKS</sequence>
<dbReference type="SUPFAM" id="SSF161098">
    <property type="entry name" value="MetI-like"/>
    <property type="match status" value="1"/>
</dbReference>
<reference evidence="9 10" key="1">
    <citation type="journal article" date="2023" name="Genome Announc.">
        <title>Pan-Genome Analyses of the Genus Cohnella and Proposal of the Novel Species Cohnella silvisoli sp. nov., Isolated from Forest Soil.</title>
        <authorList>
            <person name="Wang C."/>
            <person name="Mao L."/>
            <person name="Bao G."/>
            <person name="Zhu H."/>
        </authorList>
    </citation>
    <scope>NUCLEOTIDE SEQUENCE [LARGE SCALE GENOMIC DNA]</scope>
    <source>
        <strain evidence="9 10">NL03-T5-1</strain>
    </source>
</reference>
<dbReference type="Pfam" id="PF00528">
    <property type="entry name" value="BPD_transp_1"/>
    <property type="match status" value="1"/>
</dbReference>
<dbReference type="Proteomes" id="UP001493487">
    <property type="component" value="Unassembled WGS sequence"/>
</dbReference>
<evidence type="ECO:0000256" key="2">
    <source>
        <dbReference type="ARBA" id="ARBA00022448"/>
    </source>
</evidence>
<dbReference type="InterPro" id="IPR035906">
    <property type="entry name" value="MetI-like_sf"/>
</dbReference>
<evidence type="ECO:0000256" key="3">
    <source>
        <dbReference type="ARBA" id="ARBA00022475"/>
    </source>
</evidence>